<dbReference type="Gene3D" id="3.40.50.10330">
    <property type="entry name" value="Probable inorganic polyphosphate/atp-NAD kinase, domain 1"/>
    <property type="match status" value="1"/>
</dbReference>
<name>A0A1M6EJ94_9ACTN</name>
<keyword evidence="1" id="KW-0808">Transferase</keyword>
<gene>
    <name evidence="1" type="ORF">SAMN02745244_01207</name>
</gene>
<proteinExistence type="predicted"/>
<reference evidence="2" key="1">
    <citation type="submission" date="2016-11" db="EMBL/GenBank/DDBJ databases">
        <authorList>
            <person name="Varghese N."/>
            <person name="Submissions S."/>
        </authorList>
    </citation>
    <scope>NUCLEOTIDE SEQUENCE [LARGE SCALE GENOMIC DNA]</scope>
    <source>
        <strain evidence="2">DSM 12906</strain>
    </source>
</reference>
<sequence>MTSPRAVVVHRTTEYEELLARHGTRGQAAFFLAGRGRGLDDLEAARSAQEEARSVVAAAIPADWRRAEVERADLARFVFGPEDVVVVVGQDGLVANVAKYLDGQVVVGINPGRHAGVLVPHRPSECARLLASIGRAPTMQRTMVIIRTDDGQELTALNEIYVGQPTHQSARYRIEVDGRTERQSSSGLIVGTGTGSTGWCASLQRGTEPSLPLPGAGDPELVWFVREAWPSPSTGVSLAWGGLADGAELALVVESDTLVAFGDGIESDRLTLGWGQRVTIARADRMLRTL</sequence>
<dbReference type="EMBL" id="FQZG01000017">
    <property type="protein sequence ID" value="SHI85557.1"/>
    <property type="molecule type" value="Genomic_DNA"/>
</dbReference>
<dbReference type="InterPro" id="IPR017438">
    <property type="entry name" value="ATP-NAD_kinase_N"/>
</dbReference>
<dbReference type="GO" id="GO:0019674">
    <property type="term" value="P:NAD+ metabolic process"/>
    <property type="evidence" value="ECO:0007669"/>
    <property type="project" value="InterPro"/>
</dbReference>
<organism evidence="1 2">
    <name type="scientific">Tessaracoccus bendigoensis DSM 12906</name>
    <dbReference type="NCBI Taxonomy" id="1123357"/>
    <lineage>
        <taxon>Bacteria</taxon>
        <taxon>Bacillati</taxon>
        <taxon>Actinomycetota</taxon>
        <taxon>Actinomycetes</taxon>
        <taxon>Propionibacteriales</taxon>
        <taxon>Propionibacteriaceae</taxon>
        <taxon>Tessaracoccus</taxon>
    </lineage>
</organism>
<dbReference type="RefSeq" id="WP_073186634.1">
    <property type="nucleotide sequence ID" value="NZ_FQZG01000017.1"/>
</dbReference>
<accession>A0A1M6EJ94</accession>
<dbReference type="OrthoDB" id="1889537at2"/>
<dbReference type="STRING" id="1123357.SAMN02745244_01207"/>
<dbReference type="SUPFAM" id="SSF111331">
    <property type="entry name" value="NAD kinase/diacylglycerol kinase-like"/>
    <property type="match status" value="1"/>
</dbReference>
<dbReference type="InterPro" id="IPR017437">
    <property type="entry name" value="ATP-NAD_kinase_PpnK-typ_C"/>
</dbReference>
<dbReference type="GO" id="GO:0003951">
    <property type="term" value="F:NAD+ kinase activity"/>
    <property type="evidence" value="ECO:0007669"/>
    <property type="project" value="InterPro"/>
</dbReference>
<dbReference type="Gene3D" id="2.60.200.30">
    <property type="entry name" value="Probable inorganic polyphosphate/atp-NAD kinase, domain 2"/>
    <property type="match status" value="1"/>
</dbReference>
<dbReference type="Proteomes" id="UP000184512">
    <property type="component" value="Unassembled WGS sequence"/>
</dbReference>
<dbReference type="PANTHER" id="PTHR13158:SF5">
    <property type="entry name" value="NAD KINASE 2, MITOCHONDRIAL"/>
    <property type="match status" value="1"/>
</dbReference>
<dbReference type="PANTHER" id="PTHR13158">
    <property type="match status" value="1"/>
</dbReference>
<protein>
    <submittedName>
        <fullName evidence="1">ATP-NAD kinase</fullName>
    </submittedName>
</protein>
<keyword evidence="1" id="KW-0418">Kinase</keyword>
<evidence type="ECO:0000313" key="1">
    <source>
        <dbReference type="EMBL" id="SHI85557.1"/>
    </source>
</evidence>
<evidence type="ECO:0000313" key="2">
    <source>
        <dbReference type="Proteomes" id="UP000184512"/>
    </source>
</evidence>
<dbReference type="AlphaFoldDB" id="A0A1M6EJ94"/>
<keyword evidence="2" id="KW-1185">Reference proteome</keyword>
<dbReference type="InterPro" id="IPR016064">
    <property type="entry name" value="NAD/diacylglycerol_kinase_sf"/>
</dbReference>